<accession>A0A085WTY7</accession>
<comment type="caution">
    <text evidence="3">The sequence shown here is derived from an EMBL/GenBank/DDBJ whole genome shotgun (WGS) entry which is preliminary data.</text>
</comment>
<evidence type="ECO:0000256" key="2">
    <source>
        <dbReference type="ARBA" id="ARBA00023186"/>
    </source>
</evidence>
<sequence>MEAPAYTLEDRLEHVPGRGVLALEHGTRGTFVRAARANSPLKFLLPRNHGRGAWAYLASFGGGLVDGDSLHIDVSVGARATGLLSTQSATKVYRSPRGCRQLLQAQVGEEGLLVLLPDPVACFTGARYEQETSVTLAPSASLVLLDAFTCGRAARGERWAFAHYLSRLLVQRGGVPLLLDAVRLTPEEGALAPRMGRFEALALLAVFGPQVAALREALLTSPAPLRRRASVIETASPLGEDGALLRVAATSVEEALSAVRSRLRTLPSLLGDDPLARKW</sequence>
<evidence type="ECO:0000256" key="1">
    <source>
        <dbReference type="ARBA" id="ARBA00007177"/>
    </source>
</evidence>
<evidence type="ECO:0000313" key="4">
    <source>
        <dbReference type="Proteomes" id="UP000028725"/>
    </source>
</evidence>
<dbReference type="InterPro" id="IPR002669">
    <property type="entry name" value="UreD"/>
</dbReference>
<comment type="similarity">
    <text evidence="1">Belongs to the UreD family.</text>
</comment>
<protein>
    <submittedName>
        <fullName evidence="3">Urease accessory protein UreD</fullName>
    </submittedName>
</protein>
<dbReference type="AlphaFoldDB" id="A0A085WTY7"/>
<dbReference type="PANTHER" id="PTHR33643">
    <property type="entry name" value="UREASE ACCESSORY PROTEIN D"/>
    <property type="match status" value="1"/>
</dbReference>
<dbReference type="STRING" id="394096.DB31_3280"/>
<evidence type="ECO:0000313" key="3">
    <source>
        <dbReference type="EMBL" id="KFE71150.1"/>
    </source>
</evidence>
<proteinExistence type="inferred from homology"/>
<organism evidence="3 4">
    <name type="scientific">Hyalangium minutum</name>
    <dbReference type="NCBI Taxonomy" id="394096"/>
    <lineage>
        <taxon>Bacteria</taxon>
        <taxon>Pseudomonadati</taxon>
        <taxon>Myxococcota</taxon>
        <taxon>Myxococcia</taxon>
        <taxon>Myxococcales</taxon>
        <taxon>Cystobacterineae</taxon>
        <taxon>Archangiaceae</taxon>
        <taxon>Hyalangium</taxon>
    </lineage>
</organism>
<dbReference type="RefSeq" id="WP_083968011.1">
    <property type="nucleotide sequence ID" value="NZ_JMCB01000002.1"/>
</dbReference>
<keyword evidence="4" id="KW-1185">Reference proteome</keyword>
<dbReference type="OrthoDB" id="5521425at2"/>
<dbReference type="GO" id="GO:0016151">
    <property type="term" value="F:nickel cation binding"/>
    <property type="evidence" value="ECO:0007669"/>
    <property type="project" value="InterPro"/>
</dbReference>
<dbReference type="EMBL" id="JMCB01000002">
    <property type="protein sequence ID" value="KFE71150.1"/>
    <property type="molecule type" value="Genomic_DNA"/>
</dbReference>
<dbReference type="Pfam" id="PF01774">
    <property type="entry name" value="UreD"/>
    <property type="match status" value="1"/>
</dbReference>
<dbReference type="PANTHER" id="PTHR33643:SF1">
    <property type="entry name" value="UREASE ACCESSORY PROTEIN D"/>
    <property type="match status" value="1"/>
</dbReference>
<dbReference type="Proteomes" id="UP000028725">
    <property type="component" value="Unassembled WGS sequence"/>
</dbReference>
<name>A0A085WTY7_9BACT</name>
<gene>
    <name evidence="3" type="ORF">DB31_3280</name>
</gene>
<reference evidence="3 4" key="1">
    <citation type="submission" date="2014-04" db="EMBL/GenBank/DDBJ databases">
        <title>Genome assembly of Hyalangium minutum DSM 14724.</title>
        <authorList>
            <person name="Sharma G."/>
            <person name="Subramanian S."/>
        </authorList>
    </citation>
    <scope>NUCLEOTIDE SEQUENCE [LARGE SCALE GENOMIC DNA]</scope>
    <source>
        <strain evidence="3 4">DSM 14724</strain>
    </source>
</reference>
<keyword evidence="2" id="KW-0143">Chaperone</keyword>
<dbReference type="HAMAP" id="MF_01384">
    <property type="entry name" value="UreD"/>
    <property type="match status" value="1"/>
</dbReference>